<accession>A0A9P7UMD2</accession>
<protein>
    <submittedName>
        <fullName evidence="1">Uncharacterized protein</fullName>
    </submittedName>
</protein>
<dbReference type="Proteomes" id="UP000699042">
    <property type="component" value="Unassembled WGS sequence"/>
</dbReference>
<reference evidence="1" key="1">
    <citation type="submission" date="2021-05" db="EMBL/GenBank/DDBJ databases">
        <title>Comparative genomics of three Colletotrichum scovillei strains and genetic complementation revealed genes involved fungal growth and virulence on chili pepper.</title>
        <authorList>
            <person name="Hsieh D.-K."/>
            <person name="Chuang S.-C."/>
            <person name="Chen C.-Y."/>
            <person name="Chao Y.-T."/>
            <person name="Lu M.-Y.J."/>
            <person name="Lee M.-H."/>
            <person name="Shih M.-C."/>
        </authorList>
    </citation>
    <scope>NUCLEOTIDE SEQUENCE</scope>
    <source>
        <strain evidence="1">Coll-153</strain>
    </source>
</reference>
<keyword evidence="2" id="KW-1185">Reference proteome</keyword>
<organism evidence="1 2">
    <name type="scientific">Colletotrichum scovillei</name>
    <dbReference type="NCBI Taxonomy" id="1209932"/>
    <lineage>
        <taxon>Eukaryota</taxon>
        <taxon>Fungi</taxon>
        <taxon>Dikarya</taxon>
        <taxon>Ascomycota</taxon>
        <taxon>Pezizomycotina</taxon>
        <taxon>Sordariomycetes</taxon>
        <taxon>Hypocreomycetidae</taxon>
        <taxon>Glomerellales</taxon>
        <taxon>Glomerellaceae</taxon>
        <taxon>Colletotrichum</taxon>
        <taxon>Colletotrichum acutatum species complex</taxon>
    </lineage>
</organism>
<name>A0A9P7UMD2_9PEZI</name>
<dbReference type="EMBL" id="JAESDN010000001">
    <property type="protein sequence ID" value="KAG7058631.1"/>
    <property type="molecule type" value="Genomic_DNA"/>
</dbReference>
<sequence length="81" mass="9266">HSTFYFPPIRLCSVKLPDSSNHHPAYHIKSTINSRGTARAYQIPPAAVTASQAQLAFNHHPYPRTHELMRSRYPTYLQSAY</sequence>
<gene>
    <name evidence="1" type="ORF">JMJ77_006004</name>
</gene>
<evidence type="ECO:0000313" key="1">
    <source>
        <dbReference type="EMBL" id="KAG7058631.1"/>
    </source>
</evidence>
<dbReference type="AlphaFoldDB" id="A0A9P7UMD2"/>
<evidence type="ECO:0000313" key="2">
    <source>
        <dbReference type="Proteomes" id="UP000699042"/>
    </source>
</evidence>
<comment type="caution">
    <text evidence="1">The sequence shown here is derived from an EMBL/GenBank/DDBJ whole genome shotgun (WGS) entry which is preliminary data.</text>
</comment>
<feature type="non-terminal residue" evidence="1">
    <location>
        <position position="1"/>
    </location>
</feature>
<proteinExistence type="predicted"/>